<name>A0A397SZG3_9GLOM</name>
<keyword evidence="3" id="KW-1185">Reference proteome</keyword>
<protein>
    <submittedName>
        <fullName evidence="2">Uncharacterized protein</fullName>
    </submittedName>
</protein>
<dbReference type="EMBL" id="QKYT01000152">
    <property type="protein sequence ID" value="RIA91468.1"/>
    <property type="molecule type" value="Genomic_DNA"/>
</dbReference>
<sequence>MKFKQYRLQILVDGMSLEECWEPLDNNNNHESSSYVRDEITQVKHESGTIHYVAVNVDYGTRFSVRFSAEDATKDQPIKAYLSVDGNWDFTYYQLTDEKFRKENGFWNKDRNKKYYFKFIQTTSSSDSIKLVNNNNINIINIDNEFSLKKSGGLGCVSVYFYRAKWVNHHCKVPNFNINHKSAEKKFKKFNKDISLYTGFDEEFHEQNDDIQIGVVNLKRISKKPIAELHIHYRDISYFINRGFTFPTLLTPKGDMIREDYFEDIIIKQRNEIIKLVQSNIISLKHFDQSDKEESILIKEKSLASIVEVSNKRSAYEDENQPSKKRIKNNSTVQSDNDNLLDNSKADISQSVTSQFINNVTKEKLMKSVDKGFAEDKILKNVELLCDKIKELKTSSIKSRNLELTPFIESNSSSRQVNNFSNAIIIEDSDDNDVPMYNKAPSLIVSNGDDSSNEKVKNSKVLQKQDQVICLSDDEEEIGNASLRSHEIKKRKKNKNYARHNSFSSDKIKMSKPVYDVIVLSD</sequence>
<evidence type="ECO:0000256" key="1">
    <source>
        <dbReference type="SAM" id="MobiDB-lite"/>
    </source>
</evidence>
<comment type="caution">
    <text evidence="2">The sequence shown here is derived from an EMBL/GenBank/DDBJ whole genome shotgun (WGS) entry which is preliminary data.</text>
</comment>
<dbReference type="OrthoDB" id="2322094at2759"/>
<proteinExistence type="predicted"/>
<organism evidence="2 3">
    <name type="scientific">Glomus cerebriforme</name>
    <dbReference type="NCBI Taxonomy" id="658196"/>
    <lineage>
        <taxon>Eukaryota</taxon>
        <taxon>Fungi</taxon>
        <taxon>Fungi incertae sedis</taxon>
        <taxon>Mucoromycota</taxon>
        <taxon>Glomeromycotina</taxon>
        <taxon>Glomeromycetes</taxon>
        <taxon>Glomerales</taxon>
        <taxon>Glomeraceae</taxon>
        <taxon>Glomus</taxon>
    </lineage>
</organism>
<dbReference type="AlphaFoldDB" id="A0A397SZG3"/>
<dbReference type="Proteomes" id="UP000265703">
    <property type="component" value="Unassembled WGS sequence"/>
</dbReference>
<feature type="region of interest" description="Disordered" evidence="1">
    <location>
        <begin position="314"/>
        <end position="344"/>
    </location>
</feature>
<gene>
    <name evidence="2" type="ORF">C1645_822062</name>
</gene>
<accession>A0A397SZG3</accession>
<feature type="compositionally biased region" description="Polar residues" evidence="1">
    <location>
        <begin position="329"/>
        <end position="344"/>
    </location>
</feature>
<reference evidence="2 3" key="1">
    <citation type="submission" date="2018-06" db="EMBL/GenBank/DDBJ databases">
        <title>Comparative genomics reveals the genomic features of Rhizophagus irregularis, R. cerebriforme, R. diaphanum and Gigaspora rosea, and their symbiotic lifestyle signature.</title>
        <authorList>
            <person name="Morin E."/>
            <person name="San Clemente H."/>
            <person name="Chen E.C.H."/>
            <person name="De La Providencia I."/>
            <person name="Hainaut M."/>
            <person name="Kuo A."/>
            <person name="Kohler A."/>
            <person name="Murat C."/>
            <person name="Tang N."/>
            <person name="Roy S."/>
            <person name="Loubradou J."/>
            <person name="Henrissat B."/>
            <person name="Grigoriev I.V."/>
            <person name="Corradi N."/>
            <person name="Roux C."/>
            <person name="Martin F.M."/>
        </authorList>
    </citation>
    <scope>NUCLEOTIDE SEQUENCE [LARGE SCALE GENOMIC DNA]</scope>
    <source>
        <strain evidence="2 3">DAOM 227022</strain>
    </source>
</reference>
<evidence type="ECO:0000313" key="3">
    <source>
        <dbReference type="Proteomes" id="UP000265703"/>
    </source>
</evidence>
<evidence type="ECO:0000313" key="2">
    <source>
        <dbReference type="EMBL" id="RIA91468.1"/>
    </source>
</evidence>